<dbReference type="PANTHER" id="PTHR38766:SF1">
    <property type="entry name" value="FLAGELLAR PROTEIN FLIO"/>
    <property type="match status" value="1"/>
</dbReference>
<evidence type="ECO:0000256" key="2">
    <source>
        <dbReference type="SAM" id="Phobius"/>
    </source>
</evidence>
<dbReference type="PANTHER" id="PTHR38766">
    <property type="entry name" value="FLAGELLAR PROTEIN FLIO"/>
    <property type="match status" value="1"/>
</dbReference>
<feature type="transmembrane region" description="Helical" evidence="2">
    <location>
        <begin position="20"/>
        <end position="42"/>
    </location>
</feature>
<dbReference type="AlphaFoldDB" id="A0AB72U9I1"/>
<proteinExistence type="predicted"/>
<dbReference type="EMBL" id="CP004388">
    <property type="protein sequence ID" value="AJD50908.1"/>
    <property type="molecule type" value="Genomic_DNA"/>
</dbReference>
<keyword evidence="3" id="KW-0969">Cilium</keyword>
<dbReference type="KEGG" id="txi:TH3_03930"/>
<evidence type="ECO:0000313" key="3">
    <source>
        <dbReference type="EMBL" id="AJD50908.1"/>
    </source>
</evidence>
<reference evidence="3 4" key="1">
    <citation type="journal article" date="2012" name="J. Bacteriol.">
        <title>Genome sequence of Thalassospira xiamenensis type strain M-5.</title>
        <authorList>
            <person name="Lai Q."/>
            <person name="Shao Z."/>
        </authorList>
    </citation>
    <scope>NUCLEOTIDE SEQUENCE [LARGE SCALE GENOMIC DNA]</scope>
    <source>
        <strain evidence="3 4">M-5</strain>
    </source>
</reference>
<keyword evidence="2" id="KW-1133">Transmembrane helix</keyword>
<protein>
    <submittedName>
        <fullName evidence="3">Flagellar assembly protein FliO</fullName>
    </submittedName>
</protein>
<gene>
    <name evidence="3" type="ORF">TH3_03930</name>
</gene>
<keyword evidence="3" id="KW-0966">Cell projection</keyword>
<sequence>MQQVRRGEGNLMEFSAYFRFVAALVFVLGMIGVLALVARRFIPGARNINRRSKERRLSIVEVVPVDTKRRLVLFKRDDTEHLLLLGPSGDCVIERNIGTHFSEVLSDDIRIHSDDGLPDASPIDTPPTKTNGKQPA</sequence>
<dbReference type="InterPro" id="IPR052205">
    <property type="entry name" value="FliO/MopB"/>
</dbReference>
<feature type="compositionally biased region" description="Polar residues" evidence="1">
    <location>
        <begin position="127"/>
        <end position="136"/>
    </location>
</feature>
<name>A0AB72U9I1_9PROT</name>
<evidence type="ECO:0000313" key="4">
    <source>
        <dbReference type="Proteomes" id="UP000007127"/>
    </source>
</evidence>
<accession>A0AB72U9I1</accession>
<evidence type="ECO:0000256" key="1">
    <source>
        <dbReference type="SAM" id="MobiDB-lite"/>
    </source>
</evidence>
<dbReference type="Proteomes" id="UP000007127">
    <property type="component" value="Chromosome"/>
</dbReference>
<feature type="region of interest" description="Disordered" evidence="1">
    <location>
        <begin position="114"/>
        <end position="136"/>
    </location>
</feature>
<keyword evidence="2" id="KW-0812">Transmembrane</keyword>
<keyword evidence="2" id="KW-0472">Membrane</keyword>
<keyword evidence="3" id="KW-0282">Flagellum</keyword>
<organism evidence="3 4">
    <name type="scientific">Thalassospira xiamenensis M-5 = DSM 17429</name>
    <dbReference type="NCBI Taxonomy" id="1123366"/>
    <lineage>
        <taxon>Bacteria</taxon>
        <taxon>Pseudomonadati</taxon>
        <taxon>Pseudomonadota</taxon>
        <taxon>Alphaproteobacteria</taxon>
        <taxon>Rhodospirillales</taxon>
        <taxon>Thalassospiraceae</taxon>
        <taxon>Thalassospira</taxon>
    </lineage>
</organism>